<evidence type="ECO:0000259" key="2">
    <source>
        <dbReference type="PROSITE" id="PS50011"/>
    </source>
</evidence>
<dbReference type="Proteomes" id="UP000006352">
    <property type="component" value="Unassembled WGS sequence"/>
</dbReference>
<feature type="compositionally biased region" description="Basic and acidic residues" evidence="1">
    <location>
        <begin position="783"/>
        <end position="794"/>
    </location>
</feature>
<dbReference type="Pfam" id="PF17667">
    <property type="entry name" value="Pkinase_fungal"/>
    <property type="match status" value="1"/>
</dbReference>
<name>J4GEW7_9APHY</name>
<protein>
    <recommendedName>
        <fullName evidence="2">Protein kinase domain-containing protein</fullName>
    </recommendedName>
</protein>
<dbReference type="PROSITE" id="PS50011">
    <property type="entry name" value="PROTEIN_KINASE_DOM"/>
    <property type="match status" value="1"/>
</dbReference>
<dbReference type="GeneID" id="24100259"/>
<evidence type="ECO:0000313" key="4">
    <source>
        <dbReference type="Proteomes" id="UP000006352"/>
    </source>
</evidence>
<dbReference type="GO" id="GO:0004672">
    <property type="term" value="F:protein kinase activity"/>
    <property type="evidence" value="ECO:0007669"/>
    <property type="project" value="InterPro"/>
</dbReference>
<dbReference type="InterPro" id="IPR000719">
    <property type="entry name" value="Prot_kinase_dom"/>
</dbReference>
<dbReference type="InParanoid" id="J4GEW7"/>
<accession>J4GEW7</accession>
<evidence type="ECO:0000256" key="1">
    <source>
        <dbReference type="SAM" id="MobiDB-lite"/>
    </source>
</evidence>
<dbReference type="PANTHER" id="PTHR38248">
    <property type="entry name" value="FUNK1 6"/>
    <property type="match status" value="1"/>
</dbReference>
<dbReference type="OrthoDB" id="2803898at2759"/>
<dbReference type="HOGENOM" id="CLU_011584_1_2_1"/>
<dbReference type="InterPro" id="IPR011009">
    <property type="entry name" value="Kinase-like_dom_sf"/>
</dbReference>
<dbReference type="Gene3D" id="1.10.510.10">
    <property type="entry name" value="Transferase(Phosphotransferase) domain 1"/>
    <property type="match status" value="1"/>
</dbReference>
<gene>
    <name evidence="3" type="ORF">FIBRA_07562</name>
</gene>
<dbReference type="AlphaFoldDB" id="J4GEW7"/>
<feature type="compositionally biased region" description="Low complexity" evidence="1">
    <location>
        <begin position="436"/>
        <end position="467"/>
    </location>
</feature>
<proteinExistence type="predicted"/>
<evidence type="ECO:0000313" key="3">
    <source>
        <dbReference type="EMBL" id="CCM05348.1"/>
    </source>
</evidence>
<sequence>MGEPVTPKKSQKPLETHSDTPFVHKAARSISHLNESLPASRQTVLGDLGASIPEVSVAFFFESVCPRITSRVDSLVDKVVSRLTKGSNNIIDDETGRWVDFAISPGESSKGEDPTFKPLENLVRAIGDAASAEDSDFTCNLMFENSPYVSPASDHWNSSSRPDGYFRARGMGDEQKPHWKDIALSAEYKKYTQNETRDDVVSKVIWGMHHSMREDPRRRFTFGLTVEDHEMRLWYASRADVMVTRPFDFLTDHRSVVHLALAFLSSGSQDAGWDPTMKALVDDNGDALLDIDDRPRFEMTVREEDGSEVIFRTTRLISFIGTAAMQGRGTRVWEAKRVEDGQECGDSVVLKDCWVDDDRLREGTIIKMIRESDIGAEGRNVLDEHLLTIICHGDVRVDGDVVDHTRDLMTRGKEVSLKSGEFRLRTSRTSTQHAVNGENRSSRRSGTNRGSSSKRSSGRSGAKRGSNTAPKGTSSAGHHRAGESTLVQHHEYYQYHPRVHYRIVVKEVCTALHHEVSLFHIFKYLSQTATVLRFLHEAGWVHRDLSTGNILIFNGKIKLADFEYAKQVDIPSSHDIRTGTADFMAVEVDLQHYFFQGGQSVDTIGDFKQTYPITRGQRIHPPSESTARVFRYNPLHDFESLWWISVYFVANKKVERIDQKAPPFHRYQQQKSWAADIFYSLPGRKSALRVDEDFQLMIDSLSPGVRGIGDGINLLRKSLVKRYSRIEKDFSSVGRTAAGHIHEDFFELFDVIAQTTGEIIIGPLSQQDSVDKATVLATPLATRSEEPQVPKRASDIPVKGSAPKARAERRTEPNPRPFVQHEAQHRPFGTRIRRREGLPHPMQTRSKTRGLTLNETHQTEFL</sequence>
<dbReference type="SMART" id="SM00220">
    <property type="entry name" value="S_TKc"/>
    <property type="match status" value="1"/>
</dbReference>
<organism evidence="3 4">
    <name type="scientific">Fibroporia radiculosa</name>
    <dbReference type="NCBI Taxonomy" id="599839"/>
    <lineage>
        <taxon>Eukaryota</taxon>
        <taxon>Fungi</taxon>
        <taxon>Dikarya</taxon>
        <taxon>Basidiomycota</taxon>
        <taxon>Agaricomycotina</taxon>
        <taxon>Agaricomycetes</taxon>
        <taxon>Polyporales</taxon>
        <taxon>Fibroporiaceae</taxon>
        <taxon>Fibroporia</taxon>
    </lineage>
</organism>
<dbReference type="RefSeq" id="XP_012184631.1">
    <property type="nucleotide sequence ID" value="XM_012329241.1"/>
</dbReference>
<feature type="compositionally biased region" description="Polar residues" evidence="1">
    <location>
        <begin position="843"/>
        <end position="862"/>
    </location>
</feature>
<dbReference type="InterPro" id="IPR040976">
    <property type="entry name" value="Pkinase_fungal"/>
</dbReference>
<dbReference type="GO" id="GO:0005524">
    <property type="term" value="F:ATP binding"/>
    <property type="evidence" value="ECO:0007669"/>
    <property type="project" value="InterPro"/>
</dbReference>
<dbReference type="STRING" id="599839.J4GEW7"/>
<feature type="domain" description="Protein kinase" evidence="2">
    <location>
        <begin position="318"/>
        <end position="679"/>
    </location>
</feature>
<keyword evidence="4" id="KW-1185">Reference proteome</keyword>
<feature type="region of interest" description="Disordered" evidence="1">
    <location>
        <begin position="781"/>
        <end position="862"/>
    </location>
</feature>
<feature type="region of interest" description="Disordered" evidence="1">
    <location>
        <begin position="419"/>
        <end position="480"/>
    </location>
</feature>
<reference evidence="3 4" key="1">
    <citation type="journal article" date="2012" name="Appl. Environ. Microbiol.">
        <title>Short-read sequencing for genomic analysis of the brown rot fungus Fibroporia radiculosa.</title>
        <authorList>
            <person name="Tang J.D."/>
            <person name="Perkins A.D."/>
            <person name="Sonstegard T.S."/>
            <person name="Schroeder S.G."/>
            <person name="Burgess S.C."/>
            <person name="Diehl S.V."/>
        </authorList>
    </citation>
    <scope>NUCLEOTIDE SEQUENCE [LARGE SCALE GENOMIC DNA]</scope>
    <source>
        <strain evidence="3 4">TFFH 294</strain>
    </source>
</reference>
<dbReference type="EMBL" id="HE797187">
    <property type="protein sequence ID" value="CCM05348.1"/>
    <property type="molecule type" value="Genomic_DNA"/>
</dbReference>
<dbReference type="PANTHER" id="PTHR38248:SF2">
    <property type="entry name" value="FUNK1 11"/>
    <property type="match status" value="1"/>
</dbReference>
<dbReference type="SUPFAM" id="SSF56112">
    <property type="entry name" value="Protein kinase-like (PK-like)"/>
    <property type="match status" value="1"/>
</dbReference>